<feature type="compositionally biased region" description="Polar residues" evidence="1">
    <location>
        <begin position="631"/>
        <end position="644"/>
    </location>
</feature>
<dbReference type="Proteomes" id="UP000221165">
    <property type="component" value="Unassembled WGS sequence"/>
</dbReference>
<comment type="caution">
    <text evidence="2">The sequence shown here is derived from an EMBL/GenBank/DDBJ whole genome shotgun (WGS) entry which is preliminary data.</text>
</comment>
<proteinExistence type="predicted"/>
<dbReference type="OrthoDB" id="333617at2759"/>
<gene>
    <name evidence="2" type="ORF">CSUI_002586</name>
</gene>
<feature type="non-terminal residue" evidence="2">
    <location>
        <position position="982"/>
    </location>
</feature>
<accession>A0A2C6KHQ6</accession>
<evidence type="ECO:0000256" key="1">
    <source>
        <dbReference type="SAM" id="MobiDB-lite"/>
    </source>
</evidence>
<evidence type="ECO:0000313" key="2">
    <source>
        <dbReference type="EMBL" id="PHJ23571.1"/>
    </source>
</evidence>
<reference evidence="2 3" key="1">
    <citation type="journal article" date="2017" name="Int. J. Parasitol.">
        <title>The genome of the protozoan parasite Cystoisospora suis and a reverse vaccinology approach to identify vaccine candidates.</title>
        <authorList>
            <person name="Palmieri N."/>
            <person name="Shrestha A."/>
            <person name="Ruttkowski B."/>
            <person name="Beck T."/>
            <person name="Vogl C."/>
            <person name="Tomley F."/>
            <person name="Blake D.P."/>
            <person name="Joachim A."/>
        </authorList>
    </citation>
    <scope>NUCLEOTIDE SEQUENCE [LARGE SCALE GENOMIC DNA]</scope>
    <source>
        <strain evidence="2 3">Wien I</strain>
    </source>
</reference>
<feature type="compositionally biased region" description="Basic residues" evidence="1">
    <location>
        <begin position="79"/>
        <end position="90"/>
    </location>
</feature>
<dbReference type="EMBL" id="MIGC01001077">
    <property type="protein sequence ID" value="PHJ23571.1"/>
    <property type="molecule type" value="Genomic_DNA"/>
</dbReference>
<feature type="compositionally biased region" description="Low complexity" evidence="1">
    <location>
        <begin position="761"/>
        <end position="776"/>
    </location>
</feature>
<organism evidence="2 3">
    <name type="scientific">Cystoisospora suis</name>
    <dbReference type="NCBI Taxonomy" id="483139"/>
    <lineage>
        <taxon>Eukaryota</taxon>
        <taxon>Sar</taxon>
        <taxon>Alveolata</taxon>
        <taxon>Apicomplexa</taxon>
        <taxon>Conoidasida</taxon>
        <taxon>Coccidia</taxon>
        <taxon>Eucoccidiorida</taxon>
        <taxon>Eimeriorina</taxon>
        <taxon>Sarcocystidae</taxon>
        <taxon>Cystoisospora</taxon>
    </lineage>
</organism>
<feature type="region of interest" description="Disordered" evidence="1">
    <location>
        <begin position="600"/>
        <end position="666"/>
    </location>
</feature>
<name>A0A2C6KHQ6_9APIC</name>
<feature type="region of interest" description="Disordered" evidence="1">
    <location>
        <begin position="70"/>
        <end position="100"/>
    </location>
</feature>
<feature type="compositionally biased region" description="Polar residues" evidence="1">
    <location>
        <begin position="652"/>
        <end position="661"/>
    </location>
</feature>
<feature type="region of interest" description="Disordered" evidence="1">
    <location>
        <begin position="166"/>
        <end position="197"/>
    </location>
</feature>
<feature type="region of interest" description="Disordered" evidence="1">
    <location>
        <begin position="730"/>
        <end position="804"/>
    </location>
</feature>
<protein>
    <submittedName>
        <fullName evidence="2">Uncharacterized protein</fullName>
    </submittedName>
</protein>
<dbReference type="VEuPathDB" id="ToxoDB:CSUI_002586"/>
<sequence length="982" mass="104250">MAAPWYSACAGVRVLAGTTLGSCGASSLYSDSPSLDFLDAVPSVISACPSSHCLLISPCPLPAHRLLSVGSRKPPGPLHRGRTTRQRTRRGASSGENTSLSAQNKKFLNALVQSEGCFAPSYGGRVHCVRQKWCQSHSLTRRAPVECASPSSSLFPFSFPSSPSSDVVSSKASSSEMPSASPELNSATASHPSSRTPCRLPSLSPLFFSSLWNRWKGRSTDPSLERVDHSQVMLAVLEGVNRTGEQNDACRVTLHTSVNEADGRTHVQVHAGSHAAVTVGDPLCLEAPLLVGTSHGVHLSRVFEVSSLSLPLADLSSSHLHYPRPALSATPLSAKTNTSSSALGSPDSGLGVTPPAVSPFLDLLAAAILARYPDRAASSSVVCPSFSSKLANASSPPFSSPPLSHRPDGSSSPATSASCFLSKEGSVLETLEQLAVCQGVDTSFVRTSSSERGLSQSKRPAMQGIDLLHGALLPRFKERLSKNDLRSLFLLVHLGALPLPAVDDKSTERGLYVTHPRAPLGDQERGKSNPTTGRITPPASMATLAGSRAPSSVARMGFFPLLLAFAGNPSCCPNTSVSILNTESGPQVLYVLLKPVSSQLSDSSSGSPSEQGSCPSAPADVKGGGAHNAQWMESTGNEATTTVEPRSLGEHTCTTTVSSTPPRLLHMSPATSLETLYLPTYMRQAALKRRSFGMAASECACPRCTQLPDLCRAFNCLPCRSRASGTVLGRLPEGKQEQAGNRESEAHPGCVHQEPASRPCAPRAAEADAASGLEASPATTHTRREPEGFQVNWETGGGGTDSIVYPTGPSRSLSLMETPMRCQVCGEEPSSETRRRYEAAERSLFIALATASQMAPEARRRLPSYAFDVLADAAVGSKAEDRSLIADTHFLRVRQFMQDLHYLAQCRQQQAVAAQSGPFATAEAGKPDLLRRRCETVIEATRAAIGPHPDEARLLERLAVVTGDEADFRRAFERHRVFCNPT</sequence>
<feature type="compositionally biased region" description="Low complexity" evidence="1">
    <location>
        <begin position="166"/>
        <end position="182"/>
    </location>
</feature>
<feature type="compositionally biased region" description="Basic and acidic residues" evidence="1">
    <location>
        <begin position="732"/>
        <end position="746"/>
    </location>
</feature>
<dbReference type="AlphaFoldDB" id="A0A2C6KHQ6"/>
<feature type="region of interest" description="Disordered" evidence="1">
    <location>
        <begin position="516"/>
        <end position="543"/>
    </location>
</feature>
<feature type="region of interest" description="Disordered" evidence="1">
    <location>
        <begin position="396"/>
        <end position="416"/>
    </location>
</feature>
<feature type="compositionally biased region" description="Low complexity" evidence="1">
    <location>
        <begin position="600"/>
        <end position="616"/>
    </location>
</feature>
<dbReference type="RefSeq" id="XP_067925246.1">
    <property type="nucleotide sequence ID" value="XM_068062786.1"/>
</dbReference>
<feature type="compositionally biased region" description="Polar residues" evidence="1">
    <location>
        <begin position="183"/>
        <end position="196"/>
    </location>
</feature>
<feature type="compositionally biased region" description="Polar residues" evidence="1">
    <location>
        <begin position="330"/>
        <end position="343"/>
    </location>
</feature>
<evidence type="ECO:0000313" key="3">
    <source>
        <dbReference type="Proteomes" id="UP000221165"/>
    </source>
</evidence>
<dbReference type="GeneID" id="94425997"/>
<keyword evidence="3" id="KW-1185">Reference proteome</keyword>
<feature type="region of interest" description="Disordered" evidence="1">
    <location>
        <begin position="329"/>
        <end position="349"/>
    </location>
</feature>